<protein>
    <submittedName>
        <fullName evidence="1">Uncharacterized protein</fullName>
    </submittedName>
</protein>
<sequence length="49" mass="5016">VSVGRSTDVAQSAGSTTAKLSCVECPCDGFLGLCKCIPNGCCCPLLNHR</sequence>
<organism evidence="1 2">
    <name type="scientific">Plenodomus tracheiphilus IPT5</name>
    <dbReference type="NCBI Taxonomy" id="1408161"/>
    <lineage>
        <taxon>Eukaryota</taxon>
        <taxon>Fungi</taxon>
        <taxon>Dikarya</taxon>
        <taxon>Ascomycota</taxon>
        <taxon>Pezizomycotina</taxon>
        <taxon>Dothideomycetes</taxon>
        <taxon>Pleosporomycetidae</taxon>
        <taxon>Pleosporales</taxon>
        <taxon>Pleosporineae</taxon>
        <taxon>Leptosphaeriaceae</taxon>
        <taxon>Plenodomus</taxon>
    </lineage>
</organism>
<evidence type="ECO:0000313" key="1">
    <source>
        <dbReference type="EMBL" id="KAF2844990.1"/>
    </source>
</evidence>
<dbReference type="AlphaFoldDB" id="A0A6A7ANZ2"/>
<gene>
    <name evidence="1" type="ORF">T440DRAFT_409018</name>
</gene>
<proteinExistence type="predicted"/>
<evidence type="ECO:0000313" key="2">
    <source>
        <dbReference type="Proteomes" id="UP000799423"/>
    </source>
</evidence>
<name>A0A6A7ANZ2_9PLEO</name>
<reference evidence="1" key="1">
    <citation type="submission" date="2020-01" db="EMBL/GenBank/DDBJ databases">
        <authorList>
            <consortium name="DOE Joint Genome Institute"/>
            <person name="Haridas S."/>
            <person name="Albert R."/>
            <person name="Binder M."/>
            <person name="Bloem J."/>
            <person name="Labutti K."/>
            <person name="Salamov A."/>
            <person name="Andreopoulos B."/>
            <person name="Baker S.E."/>
            <person name="Barry K."/>
            <person name="Bills G."/>
            <person name="Bluhm B.H."/>
            <person name="Cannon C."/>
            <person name="Castanera R."/>
            <person name="Culley D.E."/>
            <person name="Daum C."/>
            <person name="Ezra D."/>
            <person name="Gonzalez J.B."/>
            <person name="Henrissat B."/>
            <person name="Kuo A."/>
            <person name="Liang C."/>
            <person name="Lipzen A."/>
            <person name="Lutzoni F."/>
            <person name="Magnuson J."/>
            <person name="Mondo S."/>
            <person name="Nolan M."/>
            <person name="Ohm R."/>
            <person name="Pangilinan J."/>
            <person name="Park H.-J."/>
            <person name="Ramirez L."/>
            <person name="Alfaro M."/>
            <person name="Sun H."/>
            <person name="Tritt A."/>
            <person name="Yoshinaga Y."/>
            <person name="Zwiers L.-H."/>
            <person name="Turgeon B.G."/>
            <person name="Goodwin S.B."/>
            <person name="Spatafora J.W."/>
            <person name="Crous P.W."/>
            <person name="Grigoriev I.V."/>
        </authorList>
    </citation>
    <scope>NUCLEOTIDE SEQUENCE</scope>
    <source>
        <strain evidence="1">IPT5</strain>
    </source>
</reference>
<feature type="non-terminal residue" evidence="1">
    <location>
        <position position="1"/>
    </location>
</feature>
<dbReference type="OrthoDB" id="3775508at2759"/>
<dbReference type="EMBL" id="MU006357">
    <property type="protein sequence ID" value="KAF2844990.1"/>
    <property type="molecule type" value="Genomic_DNA"/>
</dbReference>
<accession>A0A6A7ANZ2</accession>
<dbReference type="Proteomes" id="UP000799423">
    <property type="component" value="Unassembled WGS sequence"/>
</dbReference>
<keyword evidence="2" id="KW-1185">Reference proteome</keyword>